<protein>
    <submittedName>
        <fullName evidence="2">Uncharacterized protein</fullName>
    </submittedName>
</protein>
<feature type="transmembrane region" description="Helical" evidence="1">
    <location>
        <begin position="36"/>
        <end position="53"/>
    </location>
</feature>
<dbReference type="Proteomes" id="UP000474758">
    <property type="component" value="Unassembled WGS sequence"/>
</dbReference>
<proteinExistence type="predicted"/>
<reference evidence="2 3" key="1">
    <citation type="submission" date="2020-02" db="EMBL/GenBank/DDBJ databases">
        <title>Rhodobacter translucens sp. nov., a novel bacterium isolated from activated sludge.</title>
        <authorList>
            <person name="Liu J."/>
        </authorList>
    </citation>
    <scope>NUCLEOTIDE SEQUENCE [LARGE SCALE GENOMIC DNA]</scope>
    <source>
        <strain evidence="2 3">HX-7-19</strain>
    </source>
</reference>
<keyword evidence="1" id="KW-0812">Transmembrane</keyword>
<dbReference type="AlphaFoldDB" id="A0A6M1TUC1"/>
<dbReference type="RefSeq" id="WP_165048009.1">
    <property type="nucleotide sequence ID" value="NZ_JAALFE010000004.1"/>
</dbReference>
<accession>A0A6M1TUC1</accession>
<keyword evidence="3" id="KW-1185">Reference proteome</keyword>
<evidence type="ECO:0000313" key="2">
    <source>
        <dbReference type="EMBL" id="NGQ90506.1"/>
    </source>
</evidence>
<name>A0A6M1TUC1_9RHOB</name>
<gene>
    <name evidence="2" type="ORF">G5V65_06320</name>
</gene>
<dbReference type="EMBL" id="JAALFE010000004">
    <property type="protein sequence ID" value="NGQ90506.1"/>
    <property type="molecule type" value="Genomic_DNA"/>
</dbReference>
<evidence type="ECO:0000256" key="1">
    <source>
        <dbReference type="SAM" id="Phobius"/>
    </source>
</evidence>
<evidence type="ECO:0000313" key="3">
    <source>
        <dbReference type="Proteomes" id="UP000474758"/>
    </source>
</evidence>
<keyword evidence="1" id="KW-0472">Membrane</keyword>
<keyword evidence="1" id="KW-1133">Transmembrane helix</keyword>
<feature type="transmembrane region" description="Helical" evidence="1">
    <location>
        <begin position="12"/>
        <end position="30"/>
    </location>
</feature>
<comment type="caution">
    <text evidence="2">The sequence shown here is derived from an EMBL/GenBank/DDBJ whole genome shotgun (WGS) entry which is preliminary data.</text>
</comment>
<sequence length="180" mass="19230">MIRPELRAAFWQWREVIGAGSVLLLGLWIASLGGWLLVPVGLILAGLAAGLALQGWRRLRFAQGAAAPGVVSLDEGQISYMGPQLGGFVSVPELDEVRLMSLRGRRLWRLRQADGQVLLVPVDATGAEGLFDVFAGLPGMEMSILLAALGPQGDGQGRGLAPAEQSRLIWRRAGRGVSRL</sequence>
<organism evidence="2 3">
    <name type="scientific">Paragemmobacter kunshanensis</name>
    <dbReference type="NCBI Taxonomy" id="2583234"/>
    <lineage>
        <taxon>Bacteria</taxon>
        <taxon>Pseudomonadati</taxon>
        <taxon>Pseudomonadota</taxon>
        <taxon>Alphaproteobacteria</taxon>
        <taxon>Rhodobacterales</taxon>
        <taxon>Paracoccaceae</taxon>
        <taxon>Paragemmobacter</taxon>
    </lineage>
</organism>